<name>K1RT25_MAGGI</name>
<sequence>MAEKDEKSPNEPDDEKNPDQKVDPSEMGLVDLMKYLETKEPPKQILSSVDLEGIVKLIKDKKATQIITMAGAGISTSAGIPDFRSPETGLYHNLEKYDLPNPQAIFTLDYFMMNPEPFCMLARELWPGIFKNIDTLESVAGLEEEKLVEAHGSFRLGHCLECNAEYTQDWMKERILGKDMRIPKCERDGCEGTIKPDIVFFGESLPNRFVQCVSKDFKSCDLLIIMGTSLTVQPFASLTSKVSEETPRLYINLEKTGCGPTNPFAMLMFGGGFKFDDEDNYRDVFLEGTCDDGCYKLADMLGWGKINKEKLYQQFGSLSVSYIKTEEHGYTMESPGAESSPPNRPLIDVPRVITQINTEYRELRSVSSLSNEEMWTCGWDNTMRLYHLSGELVKSVQTKSGNRPYDIAVTRSGDLVYTDYDDRTVNIVKNTQIQTVIRLRGWVPRGICSTFSGDLLVVMDSDDNKQTKVVCYSGSIKKQSIQYDDKGQPLYSHGRYIKYISENRNLDICVSDCWARAVVVVNQAGKFRFTYTGPPSATD</sequence>
<dbReference type="GO" id="GO:0005634">
    <property type="term" value="C:nucleus"/>
    <property type="evidence" value="ECO:0007669"/>
    <property type="project" value="TreeGrafter"/>
</dbReference>
<dbReference type="GO" id="GO:0017136">
    <property type="term" value="F:histone deacetylase activity, NAD-dependent"/>
    <property type="evidence" value="ECO:0007669"/>
    <property type="project" value="TreeGrafter"/>
</dbReference>
<keyword evidence="4 8" id="KW-0862">Zinc</keyword>
<feature type="domain" description="Deacetylase sirtuin-type" evidence="10">
    <location>
        <begin position="44"/>
        <end position="304"/>
    </location>
</feature>
<keyword evidence="2" id="KW-0808">Transferase</keyword>
<evidence type="ECO:0000256" key="9">
    <source>
        <dbReference type="SAM" id="MobiDB-lite"/>
    </source>
</evidence>
<feature type="binding site" evidence="8">
    <location>
        <position position="162"/>
    </location>
    <ligand>
        <name>Zn(2+)</name>
        <dbReference type="ChEBI" id="CHEBI:29105"/>
    </ligand>
</feature>
<dbReference type="EMBL" id="JH817836">
    <property type="protein sequence ID" value="EKC37741.1"/>
    <property type="molecule type" value="Genomic_DNA"/>
</dbReference>
<feature type="binding site" evidence="8">
    <location>
        <position position="190"/>
    </location>
    <ligand>
        <name>Zn(2+)</name>
        <dbReference type="ChEBI" id="CHEBI:29105"/>
    </ligand>
</feature>
<feature type="compositionally biased region" description="Basic and acidic residues" evidence="9">
    <location>
        <begin position="1"/>
        <end position="24"/>
    </location>
</feature>
<dbReference type="InterPro" id="IPR050134">
    <property type="entry name" value="NAD-dep_sirtuin_deacylases"/>
</dbReference>
<dbReference type="InterPro" id="IPR003000">
    <property type="entry name" value="Sirtuin"/>
</dbReference>
<keyword evidence="3 8" id="KW-0479">Metal-binding</keyword>
<evidence type="ECO:0000259" key="10">
    <source>
        <dbReference type="PROSITE" id="PS50305"/>
    </source>
</evidence>
<dbReference type="GO" id="GO:0070403">
    <property type="term" value="F:NAD+ binding"/>
    <property type="evidence" value="ECO:0007669"/>
    <property type="project" value="InterPro"/>
</dbReference>
<dbReference type="InterPro" id="IPR026591">
    <property type="entry name" value="Sirtuin_cat_small_dom_sf"/>
</dbReference>
<protein>
    <submittedName>
        <fullName evidence="11">NAD-dependent deacetylase sirtuin-2</fullName>
    </submittedName>
</protein>
<dbReference type="GO" id="GO:0046872">
    <property type="term" value="F:metal ion binding"/>
    <property type="evidence" value="ECO:0007669"/>
    <property type="project" value="UniProtKB-KW"/>
</dbReference>
<dbReference type="InterPro" id="IPR026590">
    <property type="entry name" value="Ssirtuin_cat_dom"/>
</dbReference>
<evidence type="ECO:0000256" key="1">
    <source>
        <dbReference type="ARBA" id="ARBA00001947"/>
    </source>
</evidence>
<dbReference type="InParanoid" id="K1RT25"/>
<evidence type="ECO:0000256" key="8">
    <source>
        <dbReference type="PROSITE-ProRule" id="PRU00236"/>
    </source>
</evidence>
<feature type="binding site" evidence="8">
    <location>
        <position position="185"/>
    </location>
    <ligand>
        <name>Zn(2+)</name>
        <dbReference type="ChEBI" id="CHEBI:29105"/>
    </ligand>
</feature>
<evidence type="ECO:0000256" key="3">
    <source>
        <dbReference type="ARBA" id="ARBA00022723"/>
    </source>
</evidence>
<organism evidence="11">
    <name type="scientific">Magallana gigas</name>
    <name type="common">Pacific oyster</name>
    <name type="synonym">Crassostrea gigas</name>
    <dbReference type="NCBI Taxonomy" id="29159"/>
    <lineage>
        <taxon>Eukaryota</taxon>
        <taxon>Metazoa</taxon>
        <taxon>Spiralia</taxon>
        <taxon>Lophotrochozoa</taxon>
        <taxon>Mollusca</taxon>
        <taxon>Bivalvia</taxon>
        <taxon>Autobranchia</taxon>
        <taxon>Pteriomorphia</taxon>
        <taxon>Ostreida</taxon>
        <taxon>Ostreoidea</taxon>
        <taxon>Ostreidae</taxon>
        <taxon>Magallana</taxon>
    </lineage>
</organism>
<dbReference type="SUPFAM" id="SSF63829">
    <property type="entry name" value="Calcium-dependent phosphotriesterase"/>
    <property type="match status" value="1"/>
</dbReference>
<proteinExistence type="predicted"/>
<dbReference type="PANTHER" id="PTHR11085">
    <property type="entry name" value="NAD-DEPENDENT PROTEIN DEACYLASE SIRTUIN-5, MITOCHONDRIAL-RELATED"/>
    <property type="match status" value="1"/>
</dbReference>
<dbReference type="InterPro" id="IPR011042">
    <property type="entry name" value="6-blade_b-propeller_TolB-like"/>
</dbReference>
<keyword evidence="5" id="KW-0520">NAD</keyword>
<dbReference type="InterPro" id="IPR029035">
    <property type="entry name" value="DHS-like_NAD/FAD-binding_dom"/>
</dbReference>
<comment type="catalytic activity">
    <reaction evidence="7">
        <text>N(6)-tetradecanoyl-L-lysyl-[protein] + NAD(+) + H2O = 2''-O-tetradecanoyl-ADP-D-ribose + nicotinamide + L-lysyl-[protein]</text>
        <dbReference type="Rhea" id="RHEA:70567"/>
        <dbReference type="Rhea" id="RHEA-COMP:9752"/>
        <dbReference type="Rhea" id="RHEA-COMP:15437"/>
        <dbReference type="ChEBI" id="CHEBI:15377"/>
        <dbReference type="ChEBI" id="CHEBI:17154"/>
        <dbReference type="ChEBI" id="CHEBI:29969"/>
        <dbReference type="ChEBI" id="CHEBI:57540"/>
        <dbReference type="ChEBI" id="CHEBI:141129"/>
        <dbReference type="ChEBI" id="CHEBI:189674"/>
    </reaction>
    <physiologicalReaction direction="left-to-right" evidence="7">
        <dbReference type="Rhea" id="RHEA:70568"/>
    </physiologicalReaction>
</comment>
<evidence type="ECO:0000256" key="6">
    <source>
        <dbReference type="ARBA" id="ARBA00048378"/>
    </source>
</evidence>
<dbReference type="Gene3D" id="3.40.50.1220">
    <property type="entry name" value="TPP-binding domain"/>
    <property type="match status" value="2"/>
</dbReference>
<feature type="active site" description="Proton acceptor" evidence="8">
    <location>
        <position position="151"/>
    </location>
</feature>
<feature type="region of interest" description="Disordered" evidence="9">
    <location>
        <begin position="1"/>
        <end position="26"/>
    </location>
</feature>
<dbReference type="Gene3D" id="2.120.10.30">
    <property type="entry name" value="TolB, C-terminal domain"/>
    <property type="match status" value="1"/>
</dbReference>
<evidence type="ECO:0000313" key="11">
    <source>
        <dbReference type="EMBL" id="EKC37741.1"/>
    </source>
</evidence>
<evidence type="ECO:0000256" key="2">
    <source>
        <dbReference type="ARBA" id="ARBA00022679"/>
    </source>
</evidence>
<dbReference type="FunCoup" id="K1RT25">
    <property type="interactions" value="1604"/>
</dbReference>
<dbReference type="AlphaFoldDB" id="K1RT25"/>
<evidence type="ECO:0000256" key="4">
    <source>
        <dbReference type="ARBA" id="ARBA00022833"/>
    </source>
</evidence>
<accession>K1RT25</accession>
<evidence type="ECO:0000256" key="7">
    <source>
        <dbReference type="ARBA" id="ARBA00048905"/>
    </source>
</evidence>
<feature type="binding site" evidence="8">
    <location>
        <position position="159"/>
    </location>
    <ligand>
        <name>Zn(2+)</name>
        <dbReference type="ChEBI" id="CHEBI:29105"/>
    </ligand>
</feature>
<comment type="catalytic activity">
    <reaction evidence="6">
        <text>N(6)-hexadecanoyl-L-lysyl-[protein] + NAD(+) + H2O = 2''-O-hexadecanoyl-ADP-D-ribose + nicotinamide + L-lysyl-[protein]</text>
        <dbReference type="Rhea" id="RHEA:70563"/>
        <dbReference type="Rhea" id="RHEA-COMP:9752"/>
        <dbReference type="Rhea" id="RHEA-COMP:14175"/>
        <dbReference type="ChEBI" id="CHEBI:15377"/>
        <dbReference type="ChEBI" id="CHEBI:17154"/>
        <dbReference type="ChEBI" id="CHEBI:29969"/>
        <dbReference type="ChEBI" id="CHEBI:57540"/>
        <dbReference type="ChEBI" id="CHEBI:138936"/>
        <dbReference type="ChEBI" id="CHEBI:189673"/>
    </reaction>
    <physiologicalReaction direction="left-to-right" evidence="6">
        <dbReference type="Rhea" id="RHEA:70564"/>
    </physiologicalReaction>
</comment>
<dbReference type="PANTHER" id="PTHR11085:SF6">
    <property type="entry name" value="NAD-DEPENDENT PROTEIN DEACETYLASE SIRTUIN-2"/>
    <property type="match status" value="1"/>
</dbReference>
<dbReference type="PROSITE" id="PS50305">
    <property type="entry name" value="SIRTUIN"/>
    <property type="match status" value="1"/>
</dbReference>
<dbReference type="Pfam" id="PF02146">
    <property type="entry name" value="SIR2"/>
    <property type="match status" value="2"/>
</dbReference>
<dbReference type="Gene3D" id="3.30.1600.10">
    <property type="entry name" value="SIR2/SIRT2 'Small Domain"/>
    <property type="match status" value="2"/>
</dbReference>
<comment type="cofactor">
    <cofactor evidence="1">
        <name>Zn(2+)</name>
        <dbReference type="ChEBI" id="CHEBI:29105"/>
    </cofactor>
</comment>
<reference evidence="11" key="1">
    <citation type="journal article" date="2012" name="Nature">
        <title>The oyster genome reveals stress adaptation and complexity of shell formation.</title>
        <authorList>
            <person name="Zhang G."/>
            <person name="Fang X."/>
            <person name="Guo X."/>
            <person name="Li L."/>
            <person name="Luo R."/>
            <person name="Xu F."/>
            <person name="Yang P."/>
            <person name="Zhang L."/>
            <person name="Wang X."/>
            <person name="Qi H."/>
            <person name="Xiong Z."/>
            <person name="Que H."/>
            <person name="Xie Y."/>
            <person name="Holland P.W."/>
            <person name="Paps J."/>
            <person name="Zhu Y."/>
            <person name="Wu F."/>
            <person name="Chen Y."/>
            <person name="Wang J."/>
            <person name="Peng C."/>
            <person name="Meng J."/>
            <person name="Yang L."/>
            <person name="Liu J."/>
            <person name="Wen B."/>
            <person name="Zhang N."/>
            <person name="Huang Z."/>
            <person name="Zhu Q."/>
            <person name="Feng Y."/>
            <person name="Mount A."/>
            <person name="Hedgecock D."/>
            <person name="Xu Z."/>
            <person name="Liu Y."/>
            <person name="Domazet-Loso T."/>
            <person name="Du Y."/>
            <person name="Sun X."/>
            <person name="Zhang S."/>
            <person name="Liu B."/>
            <person name="Cheng P."/>
            <person name="Jiang X."/>
            <person name="Li J."/>
            <person name="Fan D."/>
            <person name="Wang W."/>
            <person name="Fu W."/>
            <person name="Wang T."/>
            <person name="Wang B."/>
            <person name="Zhang J."/>
            <person name="Peng Z."/>
            <person name="Li Y."/>
            <person name="Li N."/>
            <person name="Wang J."/>
            <person name="Chen M."/>
            <person name="He Y."/>
            <person name="Tan F."/>
            <person name="Song X."/>
            <person name="Zheng Q."/>
            <person name="Huang R."/>
            <person name="Yang H."/>
            <person name="Du X."/>
            <person name="Chen L."/>
            <person name="Yang M."/>
            <person name="Gaffney P.M."/>
            <person name="Wang S."/>
            <person name="Luo L."/>
            <person name="She Z."/>
            <person name="Ming Y."/>
            <person name="Huang W."/>
            <person name="Zhang S."/>
            <person name="Huang B."/>
            <person name="Zhang Y."/>
            <person name="Qu T."/>
            <person name="Ni P."/>
            <person name="Miao G."/>
            <person name="Wang J."/>
            <person name="Wang Q."/>
            <person name="Steinberg C.E."/>
            <person name="Wang H."/>
            <person name="Li N."/>
            <person name="Qian L."/>
            <person name="Zhang G."/>
            <person name="Li Y."/>
            <person name="Yang H."/>
            <person name="Liu X."/>
            <person name="Wang J."/>
            <person name="Yin Y."/>
            <person name="Wang J."/>
        </authorList>
    </citation>
    <scope>NUCLEOTIDE SEQUENCE [LARGE SCALE GENOMIC DNA]</scope>
    <source>
        <strain evidence="11">05x7-T-G4-1.051#20</strain>
    </source>
</reference>
<evidence type="ECO:0000256" key="5">
    <source>
        <dbReference type="ARBA" id="ARBA00023027"/>
    </source>
</evidence>
<dbReference type="HOGENOM" id="CLU_505533_0_0_1"/>
<dbReference type="SUPFAM" id="SSF52467">
    <property type="entry name" value="DHS-like NAD/FAD-binding domain"/>
    <property type="match status" value="1"/>
</dbReference>
<gene>
    <name evidence="11" type="ORF">CGI_10012692</name>
</gene>